<dbReference type="AlphaFoldDB" id="A0A0D0E4L1"/>
<dbReference type="Proteomes" id="UP000054538">
    <property type="component" value="Unassembled WGS sequence"/>
</dbReference>
<evidence type="ECO:0000313" key="2">
    <source>
        <dbReference type="Proteomes" id="UP000054538"/>
    </source>
</evidence>
<accession>A0A0D0E4L1</accession>
<name>A0A0D0E4L1_9AGAM</name>
<reference evidence="2" key="2">
    <citation type="submission" date="2015-01" db="EMBL/GenBank/DDBJ databases">
        <title>Evolutionary Origins and Diversification of the Mycorrhizal Mutualists.</title>
        <authorList>
            <consortium name="DOE Joint Genome Institute"/>
            <consortium name="Mycorrhizal Genomics Consortium"/>
            <person name="Kohler A."/>
            <person name="Kuo A."/>
            <person name="Nagy L.G."/>
            <person name="Floudas D."/>
            <person name="Copeland A."/>
            <person name="Barry K.W."/>
            <person name="Cichocki N."/>
            <person name="Veneault-Fourrey C."/>
            <person name="LaButti K."/>
            <person name="Lindquist E.A."/>
            <person name="Lipzen A."/>
            <person name="Lundell T."/>
            <person name="Morin E."/>
            <person name="Murat C."/>
            <person name="Riley R."/>
            <person name="Ohm R."/>
            <person name="Sun H."/>
            <person name="Tunlid A."/>
            <person name="Henrissat B."/>
            <person name="Grigoriev I.V."/>
            <person name="Hibbett D.S."/>
            <person name="Martin F."/>
        </authorList>
    </citation>
    <scope>NUCLEOTIDE SEQUENCE [LARGE SCALE GENOMIC DNA]</scope>
    <source>
        <strain evidence="2">Ve08.2h10</strain>
    </source>
</reference>
<dbReference type="EMBL" id="KN825302">
    <property type="protein sequence ID" value="KIK92220.1"/>
    <property type="molecule type" value="Genomic_DNA"/>
</dbReference>
<keyword evidence="2" id="KW-1185">Reference proteome</keyword>
<protein>
    <submittedName>
        <fullName evidence="1">Uncharacterized protein</fullName>
    </submittedName>
</protein>
<sequence>MFRELKALKGASRQGPAGFLGRSQGIVIRYCLFQAACSCDFFMHKNTSHLRSTPSAQPLTGIQCKWCHFTPTSAENPFCVDQLARNKLF</sequence>
<reference evidence="1 2" key="1">
    <citation type="submission" date="2014-04" db="EMBL/GenBank/DDBJ databases">
        <authorList>
            <consortium name="DOE Joint Genome Institute"/>
            <person name="Kuo A."/>
            <person name="Kohler A."/>
            <person name="Jargeat P."/>
            <person name="Nagy L.G."/>
            <person name="Floudas D."/>
            <person name="Copeland A."/>
            <person name="Barry K.W."/>
            <person name="Cichocki N."/>
            <person name="Veneault-Fourrey C."/>
            <person name="LaButti K."/>
            <person name="Lindquist E.A."/>
            <person name="Lipzen A."/>
            <person name="Lundell T."/>
            <person name="Morin E."/>
            <person name="Murat C."/>
            <person name="Sun H."/>
            <person name="Tunlid A."/>
            <person name="Henrissat B."/>
            <person name="Grigoriev I.V."/>
            <person name="Hibbett D.S."/>
            <person name="Martin F."/>
            <person name="Nordberg H.P."/>
            <person name="Cantor M.N."/>
            <person name="Hua S.X."/>
        </authorList>
    </citation>
    <scope>NUCLEOTIDE SEQUENCE [LARGE SCALE GENOMIC DNA]</scope>
    <source>
        <strain evidence="1 2">Ve08.2h10</strain>
    </source>
</reference>
<evidence type="ECO:0000313" key="1">
    <source>
        <dbReference type="EMBL" id="KIK92220.1"/>
    </source>
</evidence>
<proteinExistence type="predicted"/>
<gene>
    <name evidence="1" type="ORF">PAXRUDRAFT_830169</name>
</gene>
<dbReference type="HOGENOM" id="CLU_2455411_0_0_1"/>
<dbReference type="InParanoid" id="A0A0D0E4L1"/>
<organism evidence="1 2">
    <name type="scientific">Paxillus rubicundulus Ve08.2h10</name>
    <dbReference type="NCBI Taxonomy" id="930991"/>
    <lineage>
        <taxon>Eukaryota</taxon>
        <taxon>Fungi</taxon>
        <taxon>Dikarya</taxon>
        <taxon>Basidiomycota</taxon>
        <taxon>Agaricomycotina</taxon>
        <taxon>Agaricomycetes</taxon>
        <taxon>Agaricomycetidae</taxon>
        <taxon>Boletales</taxon>
        <taxon>Paxilineae</taxon>
        <taxon>Paxillaceae</taxon>
        <taxon>Paxillus</taxon>
    </lineage>
</organism>